<dbReference type="EMBL" id="FOMX01000007">
    <property type="protein sequence ID" value="SFE02843.1"/>
    <property type="molecule type" value="Genomic_DNA"/>
</dbReference>
<dbReference type="Gene3D" id="3.50.30.10">
    <property type="entry name" value="Phosphohistidine domain"/>
    <property type="match status" value="1"/>
</dbReference>
<keyword evidence="4" id="KW-1185">Reference proteome</keyword>
<dbReference type="Proteomes" id="UP000199400">
    <property type="component" value="Unassembled WGS sequence"/>
</dbReference>
<dbReference type="GO" id="GO:0016772">
    <property type="term" value="F:transferase activity, transferring phosphorus-containing groups"/>
    <property type="evidence" value="ECO:0007669"/>
    <property type="project" value="InterPro"/>
</dbReference>
<dbReference type="InterPro" id="IPR008279">
    <property type="entry name" value="PEP-util_enz_mobile_dom"/>
</dbReference>
<evidence type="ECO:0000256" key="1">
    <source>
        <dbReference type="SAM" id="MobiDB-lite"/>
    </source>
</evidence>
<reference evidence="4" key="1">
    <citation type="submission" date="2016-10" db="EMBL/GenBank/DDBJ databases">
        <authorList>
            <person name="Varghese N."/>
            <person name="Submissions S."/>
        </authorList>
    </citation>
    <scope>NUCLEOTIDE SEQUENCE [LARGE SCALE GENOMIC DNA]</scope>
    <source>
        <strain evidence="4">ATCC 25963</strain>
    </source>
</reference>
<dbReference type="InterPro" id="IPR036637">
    <property type="entry name" value="Phosphohistidine_dom_sf"/>
</dbReference>
<feature type="domain" description="PEP-utilising enzyme mobile" evidence="2">
    <location>
        <begin position="643"/>
        <end position="711"/>
    </location>
</feature>
<protein>
    <submittedName>
        <fullName evidence="3">PEP-utilising enzyme, mobile domain</fullName>
    </submittedName>
</protein>
<gene>
    <name evidence="3" type="ORF">SAMN02745121_02748</name>
</gene>
<dbReference type="STRING" id="54.SAMN02745121_02748"/>
<sequence>MYHAGAAEPAPSPCARAGDATSRPVLARIRYSLAVLVLGDLPGPDAAPKPAVLSRLLRAGLPIPPGLAVAPEALSDRAVRRRLEDLLAGGPVIVRAALAGEDTADAAAAGLGLSVPDCRDLADLDRAATAIAEAAGDPWLLRYGGGPPRYQLLVQRQVERRWLAVAAADRGGARLLELHDAARADALAAGASPGWSGPLALAEPALAAPITSIFDHVASVMSEVPALDLELVVDPTGAVWLVQARPLARPLVPGWPEFCAAVAPGRDHLPDLPGLWKLDGEHNPAVLSPAHAGVVTWLIGQGSGLRVLGGWLYERASSSSRGAGVDPHRALAELRGRHLPAARRALAAFVDDLAGDLRPLLARALEHLRAILALHAEVRVDLPRDLPEPDPRALLSLHDRGDYLDVLPAAWDIASPALADLVDPTCLAREPAGREGQPDGAAEDLQGDRERASDPTGQPQAPPAREPERDPGSEIDPAEPRASPARERERDPGSELEPAEPRASPARGPERDHGAAVDPADPQRAAVLVRELDDHLFALGLAPLRRIYLAAGERLGLGDDIFLLAPDELSLALAGRDLPDLAARRREQQRFAELRPPPALFDGRPLPVSPRRRLGGIGVGSPARGPVARRRDLADLLARPPAPDAVVVLPALTAQAAVALRALGVRAVCCEYGGALSHAALMARELGLSALIGCTGCTELADGLEVELDTRVGRLRVRSPADVLSNR</sequence>
<dbReference type="AlphaFoldDB" id="A0A1I1XAT7"/>
<feature type="region of interest" description="Disordered" evidence="1">
    <location>
        <begin position="429"/>
        <end position="518"/>
    </location>
</feature>
<evidence type="ECO:0000259" key="2">
    <source>
        <dbReference type="Pfam" id="PF00391"/>
    </source>
</evidence>
<accession>A0A1I1XAT7</accession>
<dbReference type="Pfam" id="PF00391">
    <property type="entry name" value="PEP-utilizers"/>
    <property type="match status" value="1"/>
</dbReference>
<evidence type="ECO:0000313" key="3">
    <source>
        <dbReference type="EMBL" id="SFE02843.1"/>
    </source>
</evidence>
<evidence type="ECO:0000313" key="4">
    <source>
        <dbReference type="Proteomes" id="UP000199400"/>
    </source>
</evidence>
<name>A0A1I1XAT7_9BACT</name>
<dbReference type="SUPFAM" id="SSF52009">
    <property type="entry name" value="Phosphohistidine domain"/>
    <property type="match status" value="1"/>
</dbReference>
<organism evidence="3 4">
    <name type="scientific">Nannocystis exedens</name>
    <dbReference type="NCBI Taxonomy" id="54"/>
    <lineage>
        <taxon>Bacteria</taxon>
        <taxon>Pseudomonadati</taxon>
        <taxon>Myxococcota</taxon>
        <taxon>Polyangia</taxon>
        <taxon>Nannocystales</taxon>
        <taxon>Nannocystaceae</taxon>
        <taxon>Nannocystis</taxon>
    </lineage>
</organism>
<proteinExistence type="predicted"/>
<feature type="compositionally biased region" description="Basic and acidic residues" evidence="1">
    <location>
        <begin position="484"/>
        <end position="493"/>
    </location>
</feature>